<reference evidence="3 4" key="1">
    <citation type="journal article" date="2019" name="Int. J. Syst. Evol. Microbiol.">
        <title>The Global Catalogue of Microorganisms (GCM) 10K type strain sequencing project: providing services to taxonomists for standard genome sequencing and annotation.</title>
        <authorList>
            <consortium name="The Broad Institute Genomics Platform"/>
            <consortium name="The Broad Institute Genome Sequencing Center for Infectious Disease"/>
            <person name="Wu L."/>
            <person name="Ma J."/>
        </authorList>
    </citation>
    <scope>NUCLEOTIDE SEQUENCE [LARGE SCALE GENOMIC DNA]</scope>
    <source>
        <strain evidence="3 4">XZGYJ-43</strain>
    </source>
</reference>
<proteinExistence type="predicted"/>
<evidence type="ECO:0000256" key="1">
    <source>
        <dbReference type="SAM" id="Phobius"/>
    </source>
</evidence>
<keyword evidence="1" id="KW-1133">Transmembrane helix</keyword>
<gene>
    <name evidence="3" type="ORF">ACFQJ9_05400</name>
</gene>
<dbReference type="EMBL" id="JBHTAR010000011">
    <property type="protein sequence ID" value="MFC7198861.1"/>
    <property type="molecule type" value="Genomic_DNA"/>
</dbReference>
<dbReference type="InterPro" id="IPR013373">
    <property type="entry name" value="Flagellin/pilin_N_arc"/>
</dbReference>
<dbReference type="AlphaFoldDB" id="A0ABD5Z127"/>
<dbReference type="RefSeq" id="WP_279528818.1">
    <property type="nucleotide sequence ID" value="NZ_CP122312.1"/>
</dbReference>
<organism evidence="3 4">
    <name type="scientific">Halospeciosus flavus</name>
    <dbReference type="NCBI Taxonomy" id="3032283"/>
    <lineage>
        <taxon>Archaea</taxon>
        <taxon>Methanobacteriati</taxon>
        <taxon>Methanobacteriota</taxon>
        <taxon>Stenosarchaea group</taxon>
        <taxon>Halobacteria</taxon>
        <taxon>Halobacteriales</taxon>
        <taxon>Halobacteriaceae</taxon>
        <taxon>Halospeciosus</taxon>
    </lineage>
</organism>
<keyword evidence="1" id="KW-0812">Transmembrane</keyword>
<feature type="transmembrane region" description="Helical" evidence="1">
    <location>
        <begin position="21"/>
        <end position="45"/>
    </location>
</feature>
<feature type="domain" description="Archaeal Type IV pilin N-terminal" evidence="2">
    <location>
        <begin position="17"/>
        <end position="86"/>
    </location>
</feature>
<comment type="caution">
    <text evidence="3">The sequence shown here is derived from an EMBL/GenBank/DDBJ whole genome shotgun (WGS) entry which is preliminary data.</text>
</comment>
<accession>A0ABD5Z127</accession>
<evidence type="ECO:0000259" key="2">
    <source>
        <dbReference type="Pfam" id="PF07790"/>
    </source>
</evidence>
<dbReference type="NCBIfam" id="TIGR02537">
    <property type="entry name" value="arch_flag_Nterm"/>
    <property type="match status" value="1"/>
</dbReference>
<dbReference type="InterPro" id="IPR012859">
    <property type="entry name" value="Pilin_N_archaeal"/>
</dbReference>
<evidence type="ECO:0000313" key="3">
    <source>
        <dbReference type="EMBL" id="MFC7198861.1"/>
    </source>
</evidence>
<name>A0ABD5Z127_9EURY</name>
<sequence length="153" mass="15865">MTRVNAPNSGDSTCSRGASSVLGTTILIAITVVLVFSVGTFVVGVDTPSGQTPTTVVEATYDDSSNELVLHHRAGDTLSDGDLVVRNESTTLARTTPTAFGVGQTISVPVEEKTMADSERIEVLWVPDGSGANRALLVSTSPPKVEGYDGPSN</sequence>
<keyword evidence="1" id="KW-0472">Membrane</keyword>
<protein>
    <submittedName>
        <fullName evidence="3">Type IV pilin N-terminal domain-containing protein</fullName>
    </submittedName>
</protein>
<evidence type="ECO:0000313" key="4">
    <source>
        <dbReference type="Proteomes" id="UP001596447"/>
    </source>
</evidence>
<keyword evidence="4" id="KW-1185">Reference proteome</keyword>
<dbReference type="Pfam" id="PF07790">
    <property type="entry name" value="Pilin_N"/>
    <property type="match status" value="1"/>
</dbReference>
<dbReference type="Proteomes" id="UP001596447">
    <property type="component" value="Unassembled WGS sequence"/>
</dbReference>